<dbReference type="RefSeq" id="WP_149160157.1">
    <property type="nucleotide sequence ID" value="NZ_CP043505.1"/>
</dbReference>
<evidence type="ECO:0000256" key="1">
    <source>
        <dbReference type="SAM" id="SignalP"/>
    </source>
</evidence>
<keyword evidence="3" id="KW-1185">Reference proteome</keyword>
<feature type="chain" id="PRO_5038711661" description="Bacterial spore germination immunoglobulin-like domain-containing protein" evidence="1">
    <location>
        <begin position="23"/>
        <end position="217"/>
    </location>
</feature>
<keyword evidence="1" id="KW-0732">Signal</keyword>
<proteinExistence type="predicted"/>
<evidence type="ECO:0000313" key="2">
    <source>
        <dbReference type="EMBL" id="QEO14135.1"/>
    </source>
</evidence>
<accession>A0A5C1YF38</accession>
<protein>
    <recommendedName>
        <fullName evidence="4">Bacterial spore germination immunoglobulin-like domain-containing protein</fullName>
    </recommendedName>
</protein>
<sequence>MIRHIRRATTLLVAAGITSALAGCAAPFAVSLPSQAPDTQSSVRPPESDAATIIVAADGFTVIADDDTTLLEAAYDDSLDAVVERLTAVLGEAPVVGDDPGHAERPPYTTYGWGGFRLGTAHETSDLAFDVLASGPATGGVEVRTAEGIAIGSSTNAVRTTYPATIAEFDDFLVAHGPDVVVGEAQNPPRTLTVAVYIDAPAQGVTRIFAPVDSSGP</sequence>
<dbReference type="OrthoDB" id="5006159at2"/>
<dbReference type="EMBL" id="CP043505">
    <property type="protein sequence ID" value="QEO14135.1"/>
    <property type="molecule type" value="Genomic_DNA"/>
</dbReference>
<feature type="signal peptide" evidence="1">
    <location>
        <begin position="1"/>
        <end position="22"/>
    </location>
</feature>
<evidence type="ECO:0008006" key="4">
    <source>
        <dbReference type="Google" id="ProtNLM"/>
    </source>
</evidence>
<dbReference type="AlphaFoldDB" id="A0A5C1YF38"/>
<organism evidence="2 3">
    <name type="scientific">Agromyces intestinalis</name>
    <dbReference type="NCBI Taxonomy" id="2592652"/>
    <lineage>
        <taxon>Bacteria</taxon>
        <taxon>Bacillati</taxon>
        <taxon>Actinomycetota</taxon>
        <taxon>Actinomycetes</taxon>
        <taxon>Micrococcales</taxon>
        <taxon>Microbacteriaceae</taxon>
        <taxon>Agromyces</taxon>
    </lineage>
</organism>
<dbReference type="PROSITE" id="PS51257">
    <property type="entry name" value="PROKAR_LIPOPROTEIN"/>
    <property type="match status" value="1"/>
</dbReference>
<dbReference type="KEGG" id="ail:FLP10_06655"/>
<reference evidence="2 3" key="1">
    <citation type="submission" date="2019-09" db="EMBL/GenBank/DDBJ databases">
        <title>Genome sequencing of strain KACC 19306.</title>
        <authorList>
            <person name="Heo J."/>
            <person name="Kim S.-J."/>
            <person name="Kim J.-S."/>
            <person name="Hong S.-B."/>
            <person name="Kwon S.-W."/>
        </authorList>
    </citation>
    <scope>NUCLEOTIDE SEQUENCE [LARGE SCALE GENOMIC DNA]</scope>
    <source>
        <strain evidence="2 3">KACC 19306</strain>
    </source>
</reference>
<gene>
    <name evidence="2" type="ORF">FLP10_06655</name>
</gene>
<dbReference type="Proteomes" id="UP000324678">
    <property type="component" value="Chromosome"/>
</dbReference>
<name>A0A5C1YF38_9MICO</name>
<evidence type="ECO:0000313" key="3">
    <source>
        <dbReference type="Proteomes" id="UP000324678"/>
    </source>
</evidence>